<dbReference type="AlphaFoldDB" id="A0AAE0XXD2"/>
<accession>A0AAE0XXD2</accession>
<keyword evidence="3" id="KW-1185">Reference proteome</keyword>
<reference evidence="2" key="1">
    <citation type="journal article" date="2023" name="G3 (Bethesda)">
        <title>A reference genome for the long-term kleptoplast-retaining sea slug Elysia crispata morphotype clarki.</title>
        <authorList>
            <person name="Eastman K.E."/>
            <person name="Pendleton A.L."/>
            <person name="Shaikh M.A."/>
            <person name="Suttiyut T."/>
            <person name="Ogas R."/>
            <person name="Tomko P."/>
            <person name="Gavelis G."/>
            <person name="Widhalm J.R."/>
            <person name="Wisecaver J.H."/>
        </authorList>
    </citation>
    <scope>NUCLEOTIDE SEQUENCE</scope>
    <source>
        <strain evidence="2">ECLA1</strain>
    </source>
</reference>
<gene>
    <name evidence="2" type="ORF">RRG08_040094</name>
</gene>
<name>A0AAE0XXD2_9GAST</name>
<evidence type="ECO:0000313" key="2">
    <source>
        <dbReference type="EMBL" id="KAK3719792.1"/>
    </source>
</evidence>
<protein>
    <submittedName>
        <fullName evidence="2">Uncharacterized protein</fullName>
    </submittedName>
</protein>
<feature type="compositionally biased region" description="Basic and acidic residues" evidence="1">
    <location>
        <begin position="85"/>
        <end position="96"/>
    </location>
</feature>
<dbReference type="Proteomes" id="UP001283361">
    <property type="component" value="Unassembled WGS sequence"/>
</dbReference>
<dbReference type="EMBL" id="JAWDGP010007412">
    <property type="protein sequence ID" value="KAK3719792.1"/>
    <property type="molecule type" value="Genomic_DNA"/>
</dbReference>
<feature type="region of interest" description="Disordered" evidence="1">
    <location>
        <begin position="76"/>
        <end position="96"/>
    </location>
</feature>
<sequence>MLSHLNTIDIDGVPDVSCTSLGHDRTTHSSASCAETPTCELVIPKLSCLIMTCVVSEQEDSHHLVINETRSRSPTVVRVRGKKKHLEEREQREGRTRHPTNLLLSRFDPSCQSSSSARYALIPGPLSPELPDLERRDPYMTVILLWAALFPSENQRDGIPGRCCG</sequence>
<organism evidence="2 3">
    <name type="scientific">Elysia crispata</name>
    <name type="common">lettuce slug</name>
    <dbReference type="NCBI Taxonomy" id="231223"/>
    <lineage>
        <taxon>Eukaryota</taxon>
        <taxon>Metazoa</taxon>
        <taxon>Spiralia</taxon>
        <taxon>Lophotrochozoa</taxon>
        <taxon>Mollusca</taxon>
        <taxon>Gastropoda</taxon>
        <taxon>Heterobranchia</taxon>
        <taxon>Euthyneura</taxon>
        <taxon>Panpulmonata</taxon>
        <taxon>Sacoglossa</taxon>
        <taxon>Placobranchoidea</taxon>
        <taxon>Plakobranchidae</taxon>
        <taxon>Elysia</taxon>
    </lineage>
</organism>
<proteinExistence type="predicted"/>
<comment type="caution">
    <text evidence="2">The sequence shown here is derived from an EMBL/GenBank/DDBJ whole genome shotgun (WGS) entry which is preliminary data.</text>
</comment>
<evidence type="ECO:0000313" key="3">
    <source>
        <dbReference type="Proteomes" id="UP001283361"/>
    </source>
</evidence>
<evidence type="ECO:0000256" key="1">
    <source>
        <dbReference type="SAM" id="MobiDB-lite"/>
    </source>
</evidence>